<accession>A0A9D4TPL3</accession>
<organism evidence="2 3">
    <name type="scientific">Chlorella vulgaris</name>
    <name type="common">Green alga</name>
    <dbReference type="NCBI Taxonomy" id="3077"/>
    <lineage>
        <taxon>Eukaryota</taxon>
        <taxon>Viridiplantae</taxon>
        <taxon>Chlorophyta</taxon>
        <taxon>core chlorophytes</taxon>
        <taxon>Trebouxiophyceae</taxon>
        <taxon>Chlorellales</taxon>
        <taxon>Chlorellaceae</taxon>
        <taxon>Chlorella clade</taxon>
        <taxon>Chlorella</taxon>
    </lineage>
</organism>
<feature type="transmembrane region" description="Helical" evidence="1">
    <location>
        <begin position="168"/>
        <end position="190"/>
    </location>
</feature>
<keyword evidence="1" id="KW-0472">Membrane</keyword>
<keyword evidence="1" id="KW-0812">Transmembrane</keyword>
<comment type="caution">
    <text evidence="2">The sequence shown here is derived from an EMBL/GenBank/DDBJ whole genome shotgun (WGS) entry which is preliminary data.</text>
</comment>
<protein>
    <submittedName>
        <fullName evidence="2">Uncharacterized protein</fullName>
    </submittedName>
</protein>
<sequence>MQLAPTLRLGHGARMQRSSGAERLATTRPVLQRATLRDKAARIRSNTCCHALPSSTKLPDDLPGSSTFAATDLKSIRWLLCCTQMVVGAILCPLAWLLGAGWIKSAIISATYTLIAATVCYITLSLAKVLPGNRVAPAQAGAQSNQPRPNLASSTQYNIAEASAERRLVIGLVCFGTLVAGAFLGCGLWMLGVSVAWSAIIGAIYALMLLFYCMSELLPWGG</sequence>
<evidence type="ECO:0000313" key="3">
    <source>
        <dbReference type="Proteomes" id="UP001055712"/>
    </source>
</evidence>
<keyword evidence="3" id="KW-1185">Reference proteome</keyword>
<keyword evidence="1" id="KW-1133">Transmembrane helix</keyword>
<evidence type="ECO:0000313" key="2">
    <source>
        <dbReference type="EMBL" id="KAI3431331.1"/>
    </source>
</evidence>
<feature type="transmembrane region" description="Helical" evidence="1">
    <location>
        <begin position="196"/>
        <end position="214"/>
    </location>
</feature>
<name>A0A9D4TPL3_CHLVU</name>
<feature type="transmembrane region" description="Helical" evidence="1">
    <location>
        <begin position="105"/>
        <end position="124"/>
    </location>
</feature>
<proteinExistence type="predicted"/>
<dbReference type="Proteomes" id="UP001055712">
    <property type="component" value="Unassembled WGS sequence"/>
</dbReference>
<dbReference type="EMBL" id="SIDB01000006">
    <property type="protein sequence ID" value="KAI3431331.1"/>
    <property type="molecule type" value="Genomic_DNA"/>
</dbReference>
<reference evidence="2" key="2">
    <citation type="submission" date="2020-11" db="EMBL/GenBank/DDBJ databases">
        <authorList>
            <person name="Cecchin M."/>
            <person name="Marcolungo L."/>
            <person name="Rossato M."/>
            <person name="Girolomoni L."/>
            <person name="Cosentino E."/>
            <person name="Cuine S."/>
            <person name="Li-Beisson Y."/>
            <person name="Delledonne M."/>
            <person name="Ballottari M."/>
        </authorList>
    </citation>
    <scope>NUCLEOTIDE SEQUENCE</scope>
    <source>
        <strain evidence="2">211/11P</strain>
        <tissue evidence="2">Whole cell</tissue>
    </source>
</reference>
<gene>
    <name evidence="2" type="ORF">D9Q98_004389</name>
</gene>
<evidence type="ECO:0000256" key="1">
    <source>
        <dbReference type="SAM" id="Phobius"/>
    </source>
</evidence>
<dbReference type="AlphaFoldDB" id="A0A9D4TPL3"/>
<reference evidence="2" key="1">
    <citation type="journal article" date="2019" name="Plant J.">
        <title>Chlorella vulgaris genome assembly and annotation reveals the molecular basis for metabolic acclimation to high light conditions.</title>
        <authorList>
            <person name="Cecchin M."/>
            <person name="Marcolungo L."/>
            <person name="Rossato M."/>
            <person name="Girolomoni L."/>
            <person name="Cosentino E."/>
            <person name="Cuine S."/>
            <person name="Li-Beisson Y."/>
            <person name="Delledonne M."/>
            <person name="Ballottari M."/>
        </authorList>
    </citation>
    <scope>NUCLEOTIDE SEQUENCE</scope>
    <source>
        <strain evidence="2">211/11P</strain>
    </source>
</reference>
<feature type="transmembrane region" description="Helical" evidence="1">
    <location>
        <begin position="78"/>
        <end position="99"/>
    </location>
</feature>